<dbReference type="InterPro" id="IPR013324">
    <property type="entry name" value="RNA_pol_sigma_r3/r4-like"/>
</dbReference>
<dbReference type="InterPro" id="IPR039425">
    <property type="entry name" value="RNA_pol_sigma-70-like"/>
</dbReference>
<evidence type="ECO:0000256" key="2">
    <source>
        <dbReference type="ARBA" id="ARBA00023015"/>
    </source>
</evidence>
<dbReference type="Pfam" id="PF08281">
    <property type="entry name" value="Sigma70_r4_2"/>
    <property type="match status" value="1"/>
</dbReference>
<dbReference type="InterPro" id="IPR013325">
    <property type="entry name" value="RNA_pol_sigma_r2"/>
</dbReference>
<dbReference type="InterPro" id="IPR007627">
    <property type="entry name" value="RNA_pol_sigma70_r2"/>
</dbReference>
<dbReference type="Proteomes" id="UP000641588">
    <property type="component" value="Unassembled WGS sequence"/>
</dbReference>
<keyword evidence="5" id="KW-0804">Transcription</keyword>
<feature type="domain" description="RNA polymerase sigma-70 region 2" evidence="6">
    <location>
        <begin position="23"/>
        <end position="86"/>
    </location>
</feature>
<dbReference type="SUPFAM" id="SSF88946">
    <property type="entry name" value="Sigma2 domain of RNA polymerase sigma factors"/>
    <property type="match status" value="1"/>
</dbReference>
<dbReference type="GO" id="GO:0006352">
    <property type="term" value="P:DNA-templated transcription initiation"/>
    <property type="evidence" value="ECO:0007669"/>
    <property type="project" value="InterPro"/>
</dbReference>
<dbReference type="NCBIfam" id="TIGR02937">
    <property type="entry name" value="sigma70-ECF"/>
    <property type="match status" value="1"/>
</dbReference>
<sequence>MILTESLANTGITENKEDDKSLEQLQALVNRYCLSLTGSNWDAEDLAQDTWLKAIESLKSSGHTNPEAFLLRIAKNTWIDQTRRNNVLDRILKKDQPKATMPDNGPFEIEMAFQSLMKHLSPLQRTVFLLRDLFGFSIGETAILLNTTEGAVKAALHRARHALEAVKIDLEQGALPLPEEEDLRDFLRAIATAYQMGDVATLMELSLRGAAAPAVVIGIVQYKLLHSYRSSIPRTNTQPTARMAA</sequence>
<feature type="domain" description="RNA polymerase sigma factor 70 region 4 type 2" evidence="7">
    <location>
        <begin position="111"/>
        <end position="162"/>
    </location>
</feature>
<organism evidence="8 9">
    <name type="scientific">Paenibacillus foliorum</name>
    <dbReference type="NCBI Taxonomy" id="2654974"/>
    <lineage>
        <taxon>Bacteria</taxon>
        <taxon>Bacillati</taxon>
        <taxon>Bacillota</taxon>
        <taxon>Bacilli</taxon>
        <taxon>Bacillales</taxon>
        <taxon>Paenibacillaceae</taxon>
        <taxon>Paenibacillus</taxon>
    </lineage>
</organism>
<dbReference type="InterPro" id="IPR013249">
    <property type="entry name" value="RNA_pol_sigma70_r4_t2"/>
</dbReference>
<evidence type="ECO:0000313" key="9">
    <source>
        <dbReference type="Proteomes" id="UP000641588"/>
    </source>
</evidence>
<dbReference type="SUPFAM" id="SSF88659">
    <property type="entry name" value="Sigma3 and sigma4 domains of RNA polymerase sigma factors"/>
    <property type="match status" value="1"/>
</dbReference>
<keyword evidence="9" id="KW-1185">Reference proteome</keyword>
<keyword evidence="2" id="KW-0805">Transcription regulation</keyword>
<evidence type="ECO:0000256" key="3">
    <source>
        <dbReference type="ARBA" id="ARBA00023082"/>
    </source>
</evidence>
<evidence type="ECO:0000313" key="8">
    <source>
        <dbReference type="EMBL" id="NOU95834.1"/>
    </source>
</evidence>
<dbReference type="AlphaFoldDB" id="A0A972GWK7"/>
<reference evidence="8" key="1">
    <citation type="submission" date="2019-10" db="EMBL/GenBank/DDBJ databases">
        <title>Description of Paenibacillus glebae sp. nov.</title>
        <authorList>
            <person name="Carlier A."/>
            <person name="Qi S."/>
        </authorList>
    </citation>
    <scope>NUCLEOTIDE SEQUENCE</scope>
    <source>
        <strain evidence="8">LMG 31456</strain>
    </source>
</reference>
<dbReference type="PANTHER" id="PTHR43133">
    <property type="entry name" value="RNA POLYMERASE ECF-TYPE SIGMA FACTO"/>
    <property type="match status" value="1"/>
</dbReference>
<dbReference type="PANTHER" id="PTHR43133:SF8">
    <property type="entry name" value="RNA POLYMERASE SIGMA FACTOR HI_1459-RELATED"/>
    <property type="match status" value="1"/>
</dbReference>
<evidence type="ECO:0000256" key="1">
    <source>
        <dbReference type="ARBA" id="ARBA00010641"/>
    </source>
</evidence>
<dbReference type="InterPro" id="IPR014284">
    <property type="entry name" value="RNA_pol_sigma-70_dom"/>
</dbReference>
<dbReference type="EMBL" id="WHOD01000082">
    <property type="protein sequence ID" value="NOU95834.1"/>
    <property type="molecule type" value="Genomic_DNA"/>
</dbReference>
<dbReference type="Gene3D" id="1.10.1740.10">
    <property type="match status" value="1"/>
</dbReference>
<dbReference type="Gene3D" id="1.10.10.10">
    <property type="entry name" value="Winged helix-like DNA-binding domain superfamily/Winged helix DNA-binding domain"/>
    <property type="match status" value="1"/>
</dbReference>
<comment type="similarity">
    <text evidence="1">Belongs to the sigma-70 factor family. ECF subfamily.</text>
</comment>
<evidence type="ECO:0000259" key="6">
    <source>
        <dbReference type="Pfam" id="PF04542"/>
    </source>
</evidence>
<dbReference type="GO" id="GO:0003677">
    <property type="term" value="F:DNA binding"/>
    <property type="evidence" value="ECO:0007669"/>
    <property type="project" value="UniProtKB-KW"/>
</dbReference>
<dbReference type="GO" id="GO:0016987">
    <property type="term" value="F:sigma factor activity"/>
    <property type="evidence" value="ECO:0007669"/>
    <property type="project" value="UniProtKB-KW"/>
</dbReference>
<keyword evidence="4" id="KW-0238">DNA-binding</keyword>
<protein>
    <submittedName>
        <fullName evidence="8">Sigma-70 family RNA polymerase sigma factor</fullName>
    </submittedName>
</protein>
<gene>
    <name evidence="8" type="ORF">GC093_21795</name>
</gene>
<evidence type="ECO:0000259" key="7">
    <source>
        <dbReference type="Pfam" id="PF08281"/>
    </source>
</evidence>
<proteinExistence type="inferred from homology"/>
<comment type="caution">
    <text evidence="8">The sequence shown here is derived from an EMBL/GenBank/DDBJ whole genome shotgun (WGS) entry which is preliminary data.</text>
</comment>
<name>A0A972GWK7_9BACL</name>
<dbReference type="RefSeq" id="WP_171654056.1">
    <property type="nucleotide sequence ID" value="NZ_WHOD01000082.1"/>
</dbReference>
<accession>A0A972GWK7</accession>
<evidence type="ECO:0000256" key="5">
    <source>
        <dbReference type="ARBA" id="ARBA00023163"/>
    </source>
</evidence>
<keyword evidence="3" id="KW-0731">Sigma factor</keyword>
<evidence type="ECO:0000256" key="4">
    <source>
        <dbReference type="ARBA" id="ARBA00023125"/>
    </source>
</evidence>
<dbReference type="InterPro" id="IPR036388">
    <property type="entry name" value="WH-like_DNA-bd_sf"/>
</dbReference>
<dbReference type="Pfam" id="PF04542">
    <property type="entry name" value="Sigma70_r2"/>
    <property type="match status" value="1"/>
</dbReference>